<feature type="transmembrane region" description="Helical" evidence="1">
    <location>
        <begin position="199"/>
        <end position="217"/>
    </location>
</feature>
<keyword evidence="1" id="KW-1133">Transmembrane helix</keyword>
<keyword evidence="3" id="KW-1185">Reference proteome</keyword>
<dbReference type="EMBL" id="JACHMN010000002">
    <property type="protein sequence ID" value="MBB5868661.1"/>
    <property type="molecule type" value="Genomic_DNA"/>
</dbReference>
<name>A0A841BPA8_9ACTN</name>
<comment type="caution">
    <text evidence="2">The sequence shown here is derived from an EMBL/GenBank/DDBJ whole genome shotgun (WGS) entry which is preliminary data.</text>
</comment>
<dbReference type="Proteomes" id="UP000587527">
    <property type="component" value="Unassembled WGS sequence"/>
</dbReference>
<feature type="transmembrane region" description="Helical" evidence="1">
    <location>
        <begin position="81"/>
        <end position="101"/>
    </location>
</feature>
<feature type="transmembrane region" description="Helical" evidence="1">
    <location>
        <begin position="9"/>
        <end position="30"/>
    </location>
</feature>
<dbReference type="RefSeq" id="WP_184834758.1">
    <property type="nucleotide sequence ID" value="NZ_JACHMN010000002.1"/>
</dbReference>
<organism evidence="2 3">
    <name type="scientific">Allocatelliglobosispora scoriae</name>
    <dbReference type="NCBI Taxonomy" id="643052"/>
    <lineage>
        <taxon>Bacteria</taxon>
        <taxon>Bacillati</taxon>
        <taxon>Actinomycetota</taxon>
        <taxon>Actinomycetes</taxon>
        <taxon>Micromonosporales</taxon>
        <taxon>Micromonosporaceae</taxon>
        <taxon>Allocatelliglobosispora</taxon>
    </lineage>
</organism>
<feature type="transmembrane region" description="Helical" evidence="1">
    <location>
        <begin position="107"/>
        <end position="125"/>
    </location>
</feature>
<proteinExistence type="predicted"/>
<gene>
    <name evidence="2" type="ORF">F4553_002040</name>
</gene>
<keyword evidence="1" id="KW-0812">Transmembrane</keyword>
<sequence>MAINTTRGYALLPLAPIPILGGQVGLLILLRAFPLDALSGLAVVGTNPGFILAALTTAVIAWFAGRWAAGWALAPAATARSLVLPLLGTLVVTALIALIPYEKPELIAGALVWLVLMVAGLAGAAQLSAAGHPRWAGLAGGAAAFVALELSVIVAVLLRFTPTPEEPLSLAGAPLWYPSSLGLDLPLGSMWFVGDLVDLLPIALTAPSVFVVAFVLAGSRRPS</sequence>
<evidence type="ECO:0000256" key="1">
    <source>
        <dbReference type="SAM" id="Phobius"/>
    </source>
</evidence>
<evidence type="ECO:0000313" key="3">
    <source>
        <dbReference type="Proteomes" id="UP000587527"/>
    </source>
</evidence>
<accession>A0A841BPA8</accession>
<evidence type="ECO:0000313" key="2">
    <source>
        <dbReference type="EMBL" id="MBB5868661.1"/>
    </source>
</evidence>
<reference evidence="2 3" key="1">
    <citation type="submission" date="2020-08" db="EMBL/GenBank/DDBJ databases">
        <title>Sequencing the genomes of 1000 actinobacteria strains.</title>
        <authorList>
            <person name="Klenk H.-P."/>
        </authorList>
    </citation>
    <scope>NUCLEOTIDE SEQUENCE [LARGE SCALE GENOMIC DNA]</scope>
    <source>
        <strain evidence="2 3">DSM 45362</strain>
    </source>
</reference>
<keyword evidence="1" id="KW-0472">Membrane</keyword>
<protein>
    <submittedName>
        <fullName evidence="2">Uncharacterized protein</fullName>
    </submittedName>
</protein>
<feature type="transmembrane region" description="Helical" evidence="1">
    <location>
        <begin position="50"/>
        <end position="69"/>
    </location>
</feature>
<feature type="transmembrane region" description="Helical" evidence="1">
    <location>
        <begin position="137"/>
        <end position="160"/>
    </location>
</feature>
<dbReference type="AlphaFoldDB" id="A0A841BPA8"/>